<dbReference type="AlphaFoldDB" id="A0A7V7UDH6"/>
<evidence type="ECO:0000259" key="2">
    <source>
        <dbReference type="SMART" id="SM00635"/>
    </source>
</evidence>
<reference evidence="3 4" key="2">
    <citation type="submission" date="2020-02" db="EMBL/GenBank/DDBJ databases">
        <title>Candidatus Galacturonibacter soehngenii shows hetero-acetogenic catabolism of galacturonic acid but lacks a canonical carbon monoxide dehydrogenase/acetyl-CoA synthase complex.</title>
        <authorList>
            <person name="Diender M."/>
            <person name="Stouten G.R."/>
            <person name="Petersen J.F."/>
            <person name="Nielsen P.H."/>
            <person name="Dueholm M.S."/>
            <person name="Pronk J.T."/>
            <person name="Van Loosdrecht M.C.M."/>
        </authorList>
    </citation>
    <scope>NUCLEOTIDE SEQUENCE [LARGE SCALE GENOMIC DNA]</scope>
    <source>
        <strain evidence="3">GalUA</strain>
    </source>
</reference>
<dbReference type="SMART" id="SM00635">
    <property type="entry name" value="BID_2"/>
    <property type="match status" value="1"/>
</dbReference>
<evidence type="ECO:0000256" key="1">
    <source>
        <dbReference type="SAM" id="SignalP"/>
    </source>
</evidence>
<accession>A0A7V7UDH6</accession>
<proteinExistence type="predicted"/>
<dbReference type="OrthoDB" id="2060981at2"/>
<keyword evidence="4" id="KW-1185">Reference proteome</keyword>
<sequence>MIKISMKKLITAMALSLSIAIAIPSTLPLTSVNNIVTVEAASAKLNKKSATLLAGQTLKLSVSNKGKKSVKWSTSNPKVATVKNGSITATGKGKATITATVGNKKLKCKITVKSNNFSLNIKLLSNYFKQGKVYFVPSSVYYKNGKLYCKTSVINYTGSTIKFFGDQRGNTPKKLKTTLKAYQLASLFNPKLTTVTLAQGKVKADFPTNIKNKKTKTFTIEFSGNQIKKKGYDLSTFDLHDIEFDTKIFYFQ</sequence>
<feature type="domain" description="BIG2" evidence="2">
    <location>
        <begin position="39"/>
        <end position="111"/>
    </location>
</feature>
<dbReference type="Pfam" id="PF02368">
    <property type="entry name" value="Big_2"/>
    <property type="match status" value="1"/>
</dbReference>
<dbReference type="Gene3D" id="2.60.40.1080">
    <property type="match status" value="1"/>
</dbReference>
<feature type="chain" id="PRO_5038700888" evidence="1">
    <location>
        <begin position="23"/>
        <end position="252"/>
    </location>
</feature>
<protein>
    <submittedName>
        <fullName evidence="3">Ig-like domain-containing protein</fullName>
    </submittedName>
</protein>
<dbReference type="EMBL" id="WAGX01000003">
    <property type="protein sequence ID" value="KAB1440551.1"/>
    <property type="molecule type" value="Genomic_DNA"/>
</dbReference>
<gene>
    <name evidence="3" type="ORF">F7O84_01600</name>
</gene>
<dbReference type="InterPro" id="IPR008964">
    <property type="entry name" value="Invasin/intimin_cell_adhesion"/>
</dbReference>
<dbReference type="Proteomes" id="UP000461768">
    <property type="component" value="Unassembled WGS sequence"/>
</dbReference>
<feature type="signal peptide" evidence="1">
    <location>
        <begin position="1"/>
        <end position="22"/>
    </location>
</feature>
<evidence type="ECO:0000313" key="4">
    <source>
        <dbReference type="Proteomes" id="UP000461768"/>
    </source>
</evidence>
<name>A0A7V7UDH6_9FIRM</name>
<dbReference type="SUPFAM" id="SSF49373">
    <property type="entry name" value="Invasin/intimin cell-adhesion fragments"/>
    <property type="match status" value="1"/>
</dbReference>
<dbReference type="InterPro" id="IPR003343">
    <property type="entry name" value="Big_2"/>
</dbReference>
<evidence type="ECO:0000313" key="3">
    <source>
        <dbReference type="EMBL" id="KAB1440551.1"/>
    </source>
</evidence>
<dbReference type="RefSeq" id="WP_151141105.1">
    <property type="nucleotide sequence ID" value="NZ_WAGX01000003.1"/>
</dbReference>
<organism evidence="3 4">
    <name type="scientific">Candidatus Galacturonatibacter soehngenii</name>
    <dbReference type="NCBI Taxonomy" id="2307010"/>
    <lineage>
        <taxon>Bacteria</taxon>
        <taxon>Bacillati</taxon>
        <taxon>Bacillota</taxon>
        <taxon>Clostridia</taxon>
        <taxon>Lachnospirales</taxon>
        <taxon>Lachnospiraceae</taxon>
        <taxon>Candidatus Galacturonatibacter</taxon>
    </lineage>
</organism>
<comment type="caution">
    <text evidence="3">The sequence shown here is derived from an EMBL/GenBank/DDBJ whole genome shotgun (WGS) entry which is preliminary data.</text>
</comment>
<reference evidence="3 4" key="1">
    <citation type="submission" date="2019-09" db="EMBL/GenBank/DDBJ databases">
        <authorList>
            <person name="Valk L.C."/>
        </authorList>
    </citation>
    <scope>NUCLEOTIDE SEQUENCE [LARGE SCALE GENOMIC DNA]</scope>
    <source>
        <strain evidence="3">GalUA</strain>
    </source>
</reference>
<keyword evidence="1" id="KW-0732">Signal</keyword>